<reference evidence="4 5" key="1">
    <citation type="journal article" date="2016" name="Nat. Commun.">
        <title>Thousands of microbial genomes shed light on interconnected biogeochemical processes in an aquifer system.</title>
        <authorList>
            <person name="Anantharaman K."/>
            <person name="Brown C.T."/>
            <person name="Hug L.A."/>
            <person name="Sharon I."/>
            <person name="Castelle C.J."/>
            <person name="Probst A.J."/>
            <person name="Thomas B.C."/>
            <person name="Singh A."/>
            <person name="Wilkins M.J."/>
            <person name="Karaoz U."/>
            <person name="Brodie E.L."/>
            <person name="Williams K.H."/>
            <person name="Hubbard S.S."/>
            <person name="Banfield J.F."/>
        </authorList>
    </citation>
    <scope>NUCLEOTIDE SEQUENCE [LARGE SCALE GENOMIC DNA]</scope>
</reference>
<organism evidence="4 5">
    <name type="scientific">Candidatus Roizmanbacteria bacterium RIFCSPHIGHO2_01_FULL_39_8</name>
    <dbReference type="NCBI Taxonomy" id="1802033"/>
    <lineage>
        <taxon>Bacteria</taxon>
        <taxon>Candidatus Roizmaniibacteriota</taxon>
    </lineage>
</organism>
<dbReference type="Pfam" id="PF13205">
    <property type="entry name" value="Big_5"/>
    <property type="match status" value="1"/>
</dbReference>
<feature type="domain" description="SbsA Ig-like" evidence="3">
    <location>
        <begin position="53"/>
        <end position="139"/>
    </location>
</feature>
<comment type="caution">
    <text evidence="4">The sequence shown here is derived from an EMBL/GenBank/DDBJ whole genome shotgun (WGS) entry which is preliminary data.</text>
</comment>
<dbReference type="Proteomes" id="UP000177026">
    <property type="component" value="Unassembled WGS sequence"/>
</dbReference>
<name>A0A1F7GGM0_9BACT</name>
<keyword evidence="2" id="KW-0472">Membrane</keyword>
<protein>
    <recommendedName>
        <fullName evidence="3">SbsA Ig-like domain-containing protein</fullName>
    </recommendedName>
</protein>
<keyword evidence="2" id="KW-1133">Transmembrane helix</keyword>
<evidence type="ECO:0000256" key="2">
    <source>
        <dbReference type="SAM" id="Phobius"/>
    </source>
</evidence>
<evidence type="ECO:0000313" key="4">
    <source>
        <dbReference type="EMBL" id="OGK18100.1"/>
    </source>
</evidence>
<keyword evidence="2" id="KW-0812">Transmembrane</keyword>
<sequence length="156" mass="17423">MNKLTIGIIVTSIIFLIIFVMYLIVLNQKNNPPVQSIQPTSIPIPSSRPLRELEVVQTNPKDETTNIPISTTINLTFNESLQNRPIAISIAPAVPFIQKGTDKNVIITFSQPLSPGTLYTYTIKYPNTNYLPQSFVFTTTGPTQRFLPNTYPGNIE</sequence>
<dbReference type="AlphaFoldDB" id="A0A1F7GGM0"/>
<dbReference type="EMBL" id="MFZI01000076">
    <property type="protein sequence ID" value="OGK18100.1"/>
    <property type="molecule type" value="Genomic_DNA"/>
</dbReference>
<evidence type="ECO:0000256" key="1">
    <source>
        <dbReference type="ARBA" id="ARBA00022729"/>
    </source>
</evidence>
<feature type="transmembrane region" description="Helical" evidence="2">
    <location>
        <begin position="6"/>
        <end position="26"/>
    </location>
</feature>
<evidence type="ECO:0000313" key="5">
    <source>
        <dbReference type="Proteomes" id="UP000177026"/>
    </source>
</evidence>
<proteinExistence type="predicted"/>
<accession>A0A1F7GGM0</accession>
<keyword evidence="1" id="KW-0732">Signal</keyword>
<gene>
    <name evidence="4" type="ORF">A2866_03160</name>
</gene>
<dbReference type="InterPro" id="IPR032812">
    <property type="entry name" value="SbsA_Ig"/>
</dbReference>
<evidence type="ECO:0000259" key="3">
    <source>
        <dbReference type="Pfam" id="PF13205"/>
    </source>
</evidence>